<reference evidence="3 4" key="1">
    <citation type="submission" date="2014-12" db="EMBL/GenBank/DDBJ databases">
        <title>Genome sequence of Morococcus cerebrosus.</title>
        <authorList>
            <person name="Shin S.-K."/>
            <person name="Yi H."/>
        </authorList>
    </citation>
    <scope>NUCLEOTIDE SEQUENCE [LARGE SCALE GENOMIC DNA]</scope>
    <source>
        <strain evidence="3 4">CIP 81.93</strain>
    </source>
</reference>
<accession>A0A0C1H034</accession>
<gene>
    <name evidence="3" type="ORF">MCC93_06120</name>
</gene>
<keyword evidence="1" id="KW-0175">Coiled coil</keyword>
<dbReference type="AlphaFoldDB" id="A0A0C1H034"/>
<keyword evidence="2" id="KW-1133">Transmembrane helix</keyword>
<name>A0A0C1H034_9NEIS</name>
<keyword evidence="2" id="KW-0812">Transmembrane</keyword>
<sequence>MIDMVMVMEKYKDDSGKIVDNVQKELDKSLIQQRKMMVDMVRDDVLQQASIQVKAYTENMDGARRQMVEQIREFNTYLHTVKSENQKIFRITVFSTAITLATLVIGGIALAFFYSGIISQKKLEADMLNKINNADIVRCGDSLCAKTGKAGNNGYRVIQQRFSDK</sequence>
<dbReference type="Proteomes" id="UP000031390">
    <property type="component" value="Unassembled WGS sequence"/>
</dbReference>
<proteinExistence type="predicted"/>
<evidence type="ECO:0000313" key="3">
    <source>
        <dbReference type="EMBL" id="KIC11051.1"/>
    </source>
</evidence>
<comment type="caution">
    <text evidence="3">The sequence shown here is derived from an EMBL/GenBank/DDBJ whole genome shotgun (WGS) entry which is preliminary data.</text>
</comment>
<dbReference type="EMBL" id="JUFZ01000024">
    <property type="protein sequence ID" value="KIC11051.1"/>
    <property type="molecule type" value="Genomic_DNA"/>
</dbReference>
<organism evidence="3 4">
    <name type="scientific">Morococcus cerebrosus</name>
    <dbReference type="NCBI Taxonomy" id="1056807"/>
    <lineage>
        <taxon>Bacteria</taxon>
        <taxon>Pseudomonadati</taxon>
        <taxon>Pseudomonadota</taxon>
        <taxon>Betaproteobacteria</taxon>
        <taxon>Neisseriales</taxon>
        <taxon>Neisseriaceae</taxon>
        <taxon>Morococcus</taxon>
    </lineage>
</organism>
<evidence type="ECO:0000256" key="2">
    <source>
        <dbReference type="SAM" id="Phobius"/>
    </source>
</evidence>
<feature type="coiled-coil region" evidence="1">
    <location>
        <begin position="46"/>
        <end position="73"/>
    </location>
</feature>
<evidence type="ECO:0000256" key="1">
    <source>
        <dbReference type="SAM" id="Coils"/>
    </source>
</evidence>
<feature type="transmembrane region" description="Helical" evidence="2">
    <location>
        <begin position="91"/>
        <end position="114"/>
    </location>
</feature>
<evidence type="ECO:0000313" key="4">
    <source>
        <dbReference type="Proteomes" id="UP000031390"/>
    </source>
</evidence>
<keyword evidence="2" id="KW-0472">Membrane</keyword>
<protein>
    <submittedName>
        <fullName evidence="3">Lytic enzyme</fullName>
    </submittedName>
</protein>